<evidence type="ECO:0000313" key="2">
    <source>
        <dbReference type="EMBL" id="AZI56920.1"/>
    </source>
</evidence>
<gene>
    <name evidence="2" type="ORF">EH165_00775</name>
</gene>
<dbReference type="AlphaFoldDB" id="A0A3G8ZI77"/>
<feature type="domain" description="Septum formation-related" evidence="1">
    <location>
        <begin position="75"/>
        <end position="236"/>
    </location>
</feature>
<name>A0A3G8ZI77_9ACTN</name>
<evidence type="ECO:0000313" key="3">
    <source>
        <dbReference type="Proteomes" id="UP000268084"/>
    </source>
</evidence>
<evidence type="ECO:0000259" key="1">
    <source>
        <dbReference type="Pfam" id="PF13845"/>
    </source>
</evidence>
<keyword evidence="3" id="KW-1185">Reference proteome</keyword>
<accession>A0A3G8ZI77</accession>
<dbReference type="InterPro" id="IPR026004">
    <property type="entry name" value="Septum_form"/>
</dbReference>
<dbReference type="OrthoDB" id="3381205at2"/>
<reference evidence="2 3" key="1">
    <citation type="submission" date="2018-11" db="EMBL/GenBank/DDBJ databases">
        <authorList>
            <person name="Da X."/>
        </authorList>
    </citation>
    <scope>NUCLEOTIDE SEQUENCE [LARGE SCALE GENOMIC DNA]</scope>
    <source>
        <strain evidence="2 3">S14-144</strain>
    </source>
</reference>
<dbReference type="Proteomes" id="UP000268084">
    <property type="component" value="Chromosome"/>
</dbReference>
<dbReference type="RefSeq" id="WP_124797605.1">
    <property type="nucleotide sequence ID" value="NZ_CP034170.1"/>
</dbReference>
<dbReference type="KEGG" id="nak:EH165_00775"/>
<reference evidence="2 3" key="2">
    <citation type="submission" date="2018-12" db="EMBL/GenBank/DDBJ databases">
        <title>Nakamurella antarcticus sp. nov., isolated from Antarctica South Shetland Islands soil.</title>
        <authorList>
            <person name="Peng F."/>
        </authorList>
    </citation>
    <scope>NUCLEOTIDE SEQUENCE [LARGE SCALE GENOMIC DNA]</scope>
    <source>
        <strain evidence="2 3">S14-144</strain>
    </source>
</reference>
<protein>
    <recommendedName>
        <fullName evidence="1">Septum formation-related domain-containing protein</fullName>
    </recommendedName>
</protein>
<sequence>MNQRRAGGLVLVAALLAVAAISLIGQALRPVPGTASPVPVAGPPSVGDCLLAAPVHQEVPTQASDSAELRVDRVLQLSACSGSRFGEVYRVVESFTSVNQQLDLCAGLTDYTGWPLQRSSEFWSPAPSVSVTSSGPDDRQWAAGQRWVACVVMAGFYGSIASPVGRSLPEMPAAFATCYGTVEVPRFSPQVDCGGVHRMELFGTKSVIGAQQSQAQLDASCQTWAGMVTGMPEVTAGGQLTVHAVVIDPMDSQASVDPSSLADGQITFSMCTATPASDKQVLLGPLASLGSAPVPFG</sequence>
<organism evidence="2 3">
    <name type="scientific">Nakamurella antarctica</name>
    <dbReference type="NCBI Taxonomy" id="1902245"/>
    <lineage>
        <taxon>Bacteria</taxon>
        <taxon>Bacillati</taxon>
        <taxon>Actinomycetota</taxon>
        <taxon>Actinomycetes</taxon>
        <taxon>Nakamurellales</taxon>
        <taxon>Nakamurellaceae</taxon>
        <taxon>Nakamurella</taxon>
    </lineage>
</organism>
<dbReference type="EMBL" id="CP034170">
    <property type="protein sequence ID" value="AZI56920.1"/>
    <property type="molecule type" value="Genomic_DNA"/>
</dbReference>
<dbReference type="Pfam" id="PF13845">
    <property type="entry name" value="Septum_form"/>
    <property type="match status" value="1"/>
</dbReference>
<proteinExistence type="predicted"/>